<dbReference type="STRING" id="492660.SAMN05192566_1088"/>
<dbReference type="AlphaFoldDB" id="A0A1G9BCE0"/>
<dbReference type="EMBL" id="FNFX01000002">
    <property type="protein sequence ID" value="SDK36734.1"/>
    <property type="molecule type" value="Genomic_DNA"/>
</dbReference>
<evidence type="ECO:0000256" key="1">
    <source>
        <dbReference type="SAM" id="MobiDB-lite"/>
    </source>
</evidence>
<gene>
    <name evidence="3" type="ORF">SAMN05192566_1088</name>
</gene>
<evidence type="ECO:0000313" key="3">
    <source>
        <dbReference type="EMBL" id="SDK36734.1"/>
    </source>
</evidence>
<dbReference type="Proteomes" id="UP000198629">
    <property type="component" value="Unassembled WGS sequence"/>
</dbReference>
<reference evidence="4" key="1">
    <citation type="submission" date="2016-10" db="EMBL/GenBank/DDBJ databases">
        <authorList>
            <person name="Varghese N."/>
            <person name="Submissions S."/>
        </authorList>
    </citation>
    <scope>NUCLEOTIDE SEQUENCE [LARGE SCALE GENOMIC DNA]</scope>
    <source>
        <strain evidence="4">CBMB127</strain>
    </source>
</reference>
<evidence type="ECO:0000313" key="4">
    <source>
        <dbReference type="Proteomes" id="UP000198629"/>
    </source>
</evidence>
<protein>
    <submittedName>
        <fullName evidence="3">Uncharacterized protein</fullName>
    </submittedName>
</protein>
<evidence type="ECO:0000256" key="2">
    <source>
        <dbReference type="SAM" id="SignalP"/>
    </source>
</evidence>
<feature type="compositionally biased region" description="Polar residues" evidence="1">
    <location>
        <begin position="48"/>
        <end position="58"/>
    </location>
</feature>
<dbReference type="OrthoDB" id="8537030at2"/>
<keyword evidence="4" id="KW-1185">Reference proteome</keyword>
<feature type="region of interest" description="Disordered" evidence="1">
    <location>
        <begin position="46"/>
        <end position="73"/>
    </location>
</feature>
<proteinExistence type="predicted"/>
<feature type="chain" id="PRO_5011563492" evidence="2">
    <location>
        <begin position="21"/>
        <end position="95"/>
    </location>
</feature>
<keyword evidence="2" id="KW-0732">Signal</keyword>
<accession>A0A1G9BCE0</accession>
<dbReference type="RefSeq" id="WP_091471125.1">
    <property type="nucleotide sequence ID" value="NZ_FNFX01000002.1"/>
</dbReference>
<feature type="signal peptide" evidence="2">
    <location>
        <begin position="1"/>
        <end position="20"/>
    </location>
</feature>
<sequence>MNRLLLALLVSVVWVANAQADETQAQEVDVRTLHQKNFLGQRPYAQVPATSQQQQANTGEMAATSAKPAKGYDKHQQLRLNFLGKRPYMADTHTD</sequence>
<organism evidence="3 4">
    <name type="scientific">Methylophilus rhizosphaerae</name>
    <dbReference type="NCBI Taxonomy" id="492660"/>
    <lineage>
        <taxon>Bacteria</taxon>
        <taxon>Pseudomonadati</taxon>
        <taxon>Pseudomonadota</taxon>
        <taxon>Betaproteobacteria</taxon>
        <taxon>Nitrosomonadales</taxon>
        <taxon>Methylophilaceae</taxon>
        <taxon>Methylophilus</taxon>
    </lineage>
</organism>
<name>A0A1G9BCE0_9PROT</name>